<evidence type="ECO:0000256" key="1">
    <source>
        <dbReference type="ARBA" id="ARBA00004127"/>
    </source>
</evidence>
<gene>
    <name evidence="10" type="ORF">PSFLO_00242</name>
</gene>
<dbReference type="OrthoDB" id="5197598at2759"/>
<evidence type="ECO:0000313" key="11">
    <source>
        <dbReference type="Proteomes" id="UP000323386"/>
    </source>
</evidence>
<keyword evidence="5 9" id="KW-0812">Transmembrane</keyword>
<feature type="region of interest" description="Disordered" evidence="8">
    <location>
        <begin position="179"/>
        <end position="207"/>
    </location>
</feature>
<dbReference type="InterPro" id="IPR011541">
    <property type="entry name" value="Ni/Co_transpt_high_affinity"/>
</dbReference>
<evidence type="ECO:0000313" key="10">
    <source>
        <dbReference type="EMBL" id="SPO34771.1"/>
    </source>
</evidence>
<sequence length="503" mass="53819">MTSPDFSRFRTVRRSRPTLLLRCLLLLAACLLANALLWTISAIVFTRQAKRDSQHRDASHLLSLCLLAWTLGLRHGLDADHISIIDNATRRIASLQRDPQRPHLGLRRPVTCGLFFSLGHSTIVVSVLIAVAISTSVVNHLGGVSEVGGIIGASVSGSFLFLFGVINSILLWRSWRGARGRSTASPGSEKAGIEDAGPATPTTDSKLETTAHKDQAKELGEKAYNEAEASANKERHNFRGIFTRIARPLLRMVDRPYKLYPIGILFGFGFDTASSIALLGVAAATNTAIVPSGGEPIESAGQEGRGTSDGSIVLLALLFTAGMTLVDGCDSILMINAYAPGELRSGAGRRRWALFEKDEAVPTESLPGAQERIEPDDLVDDLPQVGPSSPTTAAAAATDISAVSTATTLSHMLTLASIVLAFVISAIQILGLIGENCERCARAADLQAEEGTGQLEGRWWLFWRHCNDQSGLIGAGIVGAFAVTLLSWYAVCAVRRRLCRGQS</sequence>
<keyword evidence="7 9" id="KW-0472">Membrane</keyword>
<protein>
    <submittedName>
        <fullName evidence="10">Related to high-affinity nickel transport protein nic1</fullName>
    </submittedName>
</protein>
<dbReference type="Pfam" id="PF03824">
    <property type="entry name" value="NicO"/>
    <property type="match status" value="2"/>
</dbReference>
<evidence type="ECO:0000256" key="4">
    <source>
        <dbReference type="ARBA" id="ARBA00022596"/>
    </source>
</evidence>
<feature type="transmembrane region" description="Helical" evidence="9">
    <location>
        <begin position="413"/>
        <end position="433"/>
    </location>
</feature>
<dbReference type="GO" id="GO:0005886">
    <property type="term" value="C:plasma membrane"/>
    <property type="evidence" value="ECO:0007669"/>
    <property type="project" value="InterPro"/>
</dbReference>
<evidence type="ECO:0000256" key="8">
    <source>
        <dbReference type="SAM" id="MobiDB-lite"/>
    </source>
</evidence>
<comment type="subcellular location">
    <subcellularLocation>
        <location evidence="1">Endomembrane system</location>
        <topology evidence="1">Multi-pass membrane protein</topology>
    </subcellularLocation>
</comment>
<name>A0A5C3EUP1_9BASI</name>
<keyword evidence="6 9" id="KW-1133">Transmembrane helix</keyword>
<reference evidence="10 11" key="1">
    <citation type="submission" date="2018-03" db="EMBL/GenBank/DDBJ databases">
        <authorList>
            <person name="Guldener U."/>
        </authorList>
    </citation>
    <scope>NUCLEOTIDE SEQUENCE [LARGE SCALE GENOMIC DNA]</scope>
    <source>
        <strain evidence="10 11">DAOM196992</strain>
    </source>
</reference>
<comment type="similarity">
    <text evidence="2">Belongs to the NiCoT transporter (TC 2.A.52) family.</text>
</comment>
<evidence type="ECO:0000256" key="2">
    <source>
        <dbReference type="ARBA" id="ARBA00010892"/>
    </source>
</evidence>
<feature type="transmembrane region" description="Helical" evidence="9">
    <location>
        <begin position="150"/>
        <end position="172"/>
    </location>
</feature>
<evidence type="ECO:0000256" key="3">
    <source>
        <dbReference type="ARBA" id="ARBA00022448"/>
    </source>
</evidence>
<keyword evidence="3" id="KW-0813">Transport</keyword>
<dbReference type="GO" id="GO:0015099">
    <property type="term" value="F:nickel cation transmembrane transporter activity"/>
    <property type="evidence" value="ECO:0007669"/>
    <property type="project" value="InterPro"/>
</dbReference>
<dbReference type="Proteomes" id="UP000323386">
    <property type="component" value="Unassembled WGS sequence"/>
</dbReference>
<evidence type="ECO:0000256" key="9">
    <source>
        <dbReference type="SAM" id="Phobius"/>
    </source>
</evidence>
<feature type="transmembrane region" description="Helical" evidence="9">
    <location>
        <begin position="472"/>
        <end position="494"/>
    </location>
</feature>
<keyword evidence="4" id="KW-0533">Nickel</keyword>
<feature type="transmembrane region" description="Helical" evidence="9">
    <location>
        <begin position="259"/>
        <end position="284"/>
    </location>
</feature>
<dbReference type="PANTHER" id="PTHR31611">
    <property type="entry name" value="HIGH-AFFINITY NICKEL TRANSPORT PROTEIN NIC1"/>
    <property type="match status" value="1"/>
</dbReference>
<dbReference type="AlphaFoldDB" id="A0A5C3EUP1"/>
<keyword evidence="11" id="KW-1185">Reference proteome</keyword>
<evidence type="ECO:0000256" key="5">
    <source>
        <dbReference type="ARBA" id="ARBA00022692"/>
    </source>
</evidence>
<dbReference type="PANTHER" id="PTHR31611:SF0">
    <property type="entry name" value="HIGH-AFFINITY NICKEL TRANSPORT PROTEIN NIC1"/>
    <property type="match status" value="1"/>
</dbReference>
<feature type="transmembrane region" description="Helical" evidence="9">
    <location>
        <begin position="114"/>
        <end position="138"/>
    </location>
</feature>
<dbReference type="EMBL" id="OOIP01000001">
    <property type="protein sequence ID" value="SPO34771.1"/>
    <property type="molecule type" value="Genomic_DNA"/>
</dbReference>
<evidence type="ECO:0000256" key="6">
    <source>
        <dbReference type="ARBA" id="ARBA00022989"/>
    </source>
</evidence>
<feature type="transmembrane region" description="Helical" evidence="9">
    <location>
        <begin position="312"/>
        <end position="339"/>
    </location>
</feature>
<evidence type="ECO:0000256" key="7">
    <source>
        <dbReference type="ARBA" id="ARBA00023136"/>
    </source>
</evidence>
<dbReference type="GO" id="GO:0012505">
    <property type="term" value="C:endomembrane system"/>
    <property type="evidence" value="ECO:0007669"/>
    <property type="project" value="UniProtKB-SubCell"/>
</dbReference>
<proteinExistence type="inferred from homology"/>
<organism evidence="10 11">
    <name type="scientific">Pseudozyma flocculosa</name>
    <dbReference type="NCBI Taxonomy" id="84751"/>
    <lineage>
        <taxon>Eukaryota</taxon>
        <taxon>Fungi</taxon>
        <taxon>Dikarya</taxon>
        <taxon>Basidiomycota</taxon>
        <taxon>Ustilaginomycotina</taxon>
        <taxon>Ustilaginomycetes</taxon>
        <taxon>Ustilaginales</taxon>
        <taxon>Ustilaginaceae</taxon>
        <taxon>Pseudozyma</taxon>
    </lineage>
</organism>
<accession>A0A5C3EUP1</accession>
<dbReference type="InterPro" id="IPR004688">
    <property type="entry name" value="Ni/Co_transpt"/>
</dbReference>